<evidence type="ECO:0000259" key="1">
    <source>
        <dbReference type="Pfam" id="PF00109"/>
    </source>
</evidence>
<dbReference type="Gene3D" id="3.40.47.10">
    <property type="match status" value="1"/>
</dbReference>
<gene>
    <name evidence="2" type="ORF">Zmor_018372</name>
</gene>
<dbReference type="GO" id="GO:0004312">
    <property type="term" value="F:fatty acid synthase activity"/>
    <property type="evidence" value="ECO:0007669"/>
    <property type="project" value="TreeGrafter"/>
</dbReference>
<keyword evidence="3" id="KW-1185">Reference proteome</keyword>
<dbReference type="Pfam" id="PF00109">
    <property type="entry name" value="ketoacyl-synt"/>
    <property type="match status" value="1"/>
</dbReference>
<dbReference type="PANTHER" id="PTHR43775">
    <property type="entry name" value="FATTY ACID SYNTHASE"/>
    <property type="match status" value="1"/>
</dbReference>
<proteinExistence type="predicted"/>
<comment type="caution">
    <text evidence="2">The sequence shown here is derived from an EMBL/GenBank/DDBJ whole genome shotgun (WGS) entry which is preliminary data.</text>
</comment>
<dbReference type="PANTHER" id="PTHR43775:SF23">
    <property type="entry name" value="FATTY ACID SYNTHASE 3"/>
    <property type="match status" value="1"/>
</dbReference>
<accession>A0AA38MDW9</accession>
<dbReference type="InterPro" id="IPR014030">
    <property type="entry name" value="Ketoacyl_synth_N"/>
</dbReference>
<sequence>MSGRFPESENIHEYRDNLFNKKQMVTENETRWKAGLSNVPKRSGHIVDINKFDAGYFGLHYRQAHFMDPGVRVIMEKVTEAVMDAGVNPSELKGSRTGVFLGLCSSDVENRSLMNQKVPQMFGITG</sequence>
<dbReference type="SUPFAM" id="SSF53901">
    <property type="entry name" value="Thiolase-like"/>
    <property type="match status" value="1"/>
</dbReference>
<evidence type="ECO:0000313" key="2">
    <source>
        <dbReference type="EMBL" id="KAJ3652404.1"/>
    </source>
</evidence>
<protein>
    <recommendedName>
        <fullName evidence="1">Beta-ketoacyl synthase-like N-terminal domain-containing protein</fullName>
    </recommendedName>
</protein>
<dbReference type="Proteomes" id="UP001168821">
    <property type="component" value="Unassembled WGS sequence"/>
</dbReference>
<evidence type="ECO:0000313" key="3">
    <source>
        <dbReference type="Proteomes" id="UP001168821"/>
    </source>
</evidence>
<feature type="domain" description="Beta-ketoacyl synthase-like N-terminal" evidence="1">
    <location>
        <begin position="1"/>
        <end position="116"/>
    </location>
</feature>
<dbReference type="AlphaFoldDB" id="A0AA38MDW9"/>
<dbReference type="InterPro" id="IPR050091">
    <property type="entry name" value="PKS_NRPS_Biosynth_Enz"/>
</dbReference>
<reference evidence="2" key="1">
    <citation type="journal article" date="2023" name="G3 (Bethesda)">
        <title>Whole genome assemblies of Zophobas morio and Tenebrio molitor.</title>
        <authorList>
            <person name="Kaur S."/>
            <person name="Stinson S.A."/>
            <person name="diCenzo G.C."/>
        </authorList>
    </citation>
    <scope>NUCLEOTIDE SEQUENCE</scope>
    <source>
        <strain evidence="2">QUZm001</strain>
    </source>
</reference>
<dbReference type="GO" id="GO:0006633">
    <property type="term" value="P:fatty acid biosynthetic process"/>
    <property type="evidence" value="ECO:0007669"/>
    <property type="project" value="TreeGrafter"/>
</dbReference>
<organism evidence="2 3">
    <name type="scientific">Zophobas morio</name>
    <dbReference type="NCBI Taxonomy" id="2755281"/>
    <lineage>
        <taxon>Eukaryota</taxon>
        <taxon>Metazoa</taxon>
        <taxon>Ecdysozoa</taxon>
        <taxon>Arthropoda</taxon>
        <taxon>Hexapoda</taxon>
        <taxon>Insecta</taxon>
        <taxon>Pterygota</taxon>
        <taxon>Neoptera</taxon>
        <taxon>Endopterygota</taxon>
        <taxon>Coleoptera</taxon>
        <taxon>Polyphaga</taxon>
        <taxon>Cucujiformia</taxon>
        <taxon>Tenebrionidae</taxon>
        <taxon>Zophobas</taxon>
    </lineage>
</organism>
<dbReference type="InterPro" id="IPR016039">
    <property type="entry name" value="Thiolase-like"/>
</dbReference>
<dbReference type="EMBL" id="JALNTZ010000005">
    <property type="protein sequence ID" value="KAJ3652404.1"/>
    <property type="molecule type" value="Genomic_DNA"/>
</dbReference>
<name>A0AA38MDW9_9CUCU</name>